<accession>A0A927IUI4</accession>
<gene>
    <name evidence="1" type="ORF">IC608_14775</name>
</gene>
<keyword evidence="2" id="KW-1185">Reference proteome</keyword>
<protein>
    <submittedName>
        <fullName evidence="1">Uncharacterized protein</fullName>
    </submittedName>
</protein>
<dbReference type="Proteomes" id="UP000654108">
    <property type="component" value="Unassembled WGS sequence"/>
</dbReference>
<dbReference type="AlphaFoldDB" id="A0A927IUI4"/>
<organism evidence="1 2">
    <name type="scientific">Devosia oryzisoli</name>
    <dbReference type="NCBI Taxonomy" id="2774138"/>
    <lineage>
        <taxon>Bacteria</taxon>
        <taxon>Pseudomonadati</taxon>
        <taxon>Pseudomonadota</taxon>
        <taxon>Alphaproteobacteria</taxon>
        <taxon>Hyphomicrobiales</taxon>
        <taxon>Devosiaceae</taxon>
        <taxon>Devosia</taxon>
    </lineage>
</organism>
<reference evidence="1" key="1">
    <citation type="submission" date="2020-09" db="EMBL/GenBank/DDBJ databases">
        <title>Genome seq and assembly of Devosia sp.</title>
        <authorList>
            <person name="Chhetri G."/>
        </authorList>
    </citation>
    <scope>NUCLEOTIDE SEQUENCE</scope>
    <source>
        <strain evidence="1">PTR5</strain>
    </source>
</reference>
<evidence type="ECO:0000313" key="2">
    <source>
        <dbReference type="Proteomes" id="UP000654108"/>
    </source>
</evidence>
<comment type="caution">
    <text evidence="1">The sequence shown here is derived from an EMBL/GenBank/DDBJ whole genome shotgun (WGS) entry which is preliminary data.</text>
</comment>
<name>A0A927IUI4_9HYPH</name>
<proteinExistence type="predicted"/>
<sequence>MMQTTIRLHPSIVITRLDRVIHLSARTEASTWMARSRRAMTAERRPLA</sequence>
<evidence type="ECO:0000313" key="1">
    <source>
        <dbReference type="EMBL" id="MBD8066736.1"/>
    </source>
</evidence>
<dbReference type="RefSeq" id="WP_191777097.1">
    <property type="nucleotide sequence ID" value="NZ_JACYFU010000004.1"/>
</dbReference>
<dbReference type="EMBL" id="JACYFU010000004">
    <property type="protein sequence ID" value="MBD8066736.1"/>
    <property type="molecule type" value="Genomic_DNA"/>
</dbReference>